<evidence type="ECO:0000259" key="14">
    <source>
        <dbReference type="Pfam" id="PF05826"/>
    </source>
</evidence>
<sequence>MKSTTQLIIPLILTFMGKTNGFDTEPIMISDSKMDTIIELSTKQPYCNIRNNKDVVQIDIRFGDDDDTKLKIVSENELKQFIEICHQKVRRINSHGSFSFPGTKWCGPGDTARNITDLGRFSKEDGCCREHDACSRYIYAGDCRGGICNNTPYTRSHCDCDEKFKKCLQDLKTPIANLIGEVFFNIVGIVCFKEQPPCVQQGSKTEETLIDEEIMSYFNINDPACKLQYSRASRFQQSNVPIDSLALTIQRKQMYFLQCLFRNTNY</sequence>
<dbReference type="InterPro" id="IPR016090">
    <property type="entry name" value="PLA2-like_dom"/>
</dbReference>
<gene>
    <name evidence="15" type="ORF">GWI33_021707</name>
</gene>
<evidence type="ECO:0000256" key="9">
    <source>
        <dbReference type="ARBA" id="ARBA00022963"/>
    </source>
</evidence>
<name>A0A834IP09_RHYFE</name>
<dbReference type="PANTHER" id="PTHR12253">
    <property type="entry name" value="RH14732P"/>
    <property type="match status" value="1"/>
</dbReference>
<evidence type="ECO:0000256" key="13">
    <source>
        <dbReference type="SAM" id="SignalP"/>
    </source>
</evidence>
<organism evidence="15 16">
    <name type="scientific">Rhynchophorus ferrugineus</name>
    <name type="common">Red palm weevil</name>
    <name type="synonym">Curculio ferrugineus</name>
    <dbReference type="NCBI Taxonomy" id="354439"/>
    <lineage>
        <taxon>Eukaryota</taxon>
        <taxon>Metazoa</taxon>
        <taxon>Ecdysozoa</taxon>
        <taxon>Arthropoda</taxon>
        <taxon>Hexapoda</taxon>
        <taxon>Insecta</taxon>
        <taxon>Pterygota</taxon>
        <taxon>Neoptera</taxon>
        <taxon>Endopterygota</taxon>
        <taxon>Coleoptera</taxon>
        <taxon>Polyphaga</taxon>
        <taxon>Cucujiformia</taxon>
        <taxon>Curculionidae</taxon>
        <taxon>Dryophthorinae</taxon>
        <taxon>Rhynchophorus</taxon>
    </lineage>
</organism>
<dbReference type="OrthoDB" id="8187220at2759"/>
<keyword evidence="7" id="KW-0378">Hydrolase</keyword>
<dbReference type="GO" id="GO:0004623">
    <property type="term" value="F:phospholipase A2 activity"/>
    <property type="evidence" value="ECO:0007669"/>
    <property type="project" value="UniProtKB-EC"/>
</dbReference>
<evidence type="ECO:0000256" key="2">
    <source>
        <dbReference type="ARBA" id="ARBA00004613"/>
    </source>
</evidence>
<keyword evidence="10" id="KW-0443">Lipid metabolism</keyword>
<dbReference type="SUPFAM" id="SSF48619">
    <property type="entry name" value="Phospholipase A2, PLA2"/>
    <property type="match status" value="1"/>
</dbReference>
<reference evidence="15" key="1">
    <citation type="submission" date="2020-08" db="EMBL/GenBank/DDBJ databases">
        <title>Genome sequencing and assembly of the red palm weevil Rhynchophorus ferrugineus.</title>
        <authorList>
            <person name="Dias G.B."/>
            <person name="Bergman C.M."/>
            <person name="Manee M."/>
        </authorList>
    </citation>
    <scope>NUCLEOTIDE SEQUENCE</scope>
    <source>
        <strain evidence="15">AA-2017</strain>
        <tissue evidence="15">Whole larva</tissue>
    </source>
</reference>
<dbReference type="Proteomes" id="UP000625711">
    <property type="component" value="Unassembled WGS sequence"/>
</dbReference>
<keyword evidence="9" id="KW-0442">Lipid degradation</keyword>
<keyword evidence="6" id="KW-0479">Metal-binding</keyword>
<keyword evidence="8" id="KW-0106">Calcium</keyword>
<dbReference type="GO" id="GO:0005576">
    <property type="term" value="C:extracellular region"/>
    <property type="evidence" value="ECO:0007669"/>
    <property type="project" value="UniProtKB-SubCell"/>
</dbReference>
<evidence type="ECO:0000256" key="7">
    <source>
        <dbReference type="ARBA" id="ARBA00022801"/>
    </source>
</evidence>
<evidence type="ECO:0000256" key="5">
    <source>
        <dbReference type="ARBA" id="ARBA00022525"/>
    </source>
</evidence>
<dbReference type="AlphaFoldDB" id="A0A834IP09"/>
<feature type="signal peptide" evidence="13">
    <location>
        <begin position="1"/>
        <end position="21"/>
    </location>
</feature>
<protein>
    <recommendedName>
        <fullName evidence="4">Phospholipase A2</fullName>
        <ecNumber evidence="3">3.1.1.4</ecNumber>
    </recommendedName>
    <alternativeName>
        <fullName evidence="12">Phosphatidylcholine 2-acylhydrolase</fullName>
    </alternativeName>
</protein>
<dbReference type="FunFam" id="1.20.90.10:FF:000002">
    <property type="entry name" value="Phospholipase A2 group III"/>
    <property type="match status" value="1"/>
</dbReference>
<keyword evidence="5" id="KW-0964">Secreted</keyword>
<dbReference type="GO" id="GO:0016042">
    <property type="term" value="P:lipid catabolic process"/>
    <property type="evidence" value="ECO:0007669"/>
    <property type="project" value="UniProtKB-KW"/>
</dbReference>
<keyword evidence="16" id="KW-1185">Reference proteome</keyword>
<evidence type="ECO:0000256" key="8">
    <source>
        <dbReference type="ARBA" id="ARBA00022837"/>
    </source>
</evidence>
<evidence type="ECO:0000256" key="4">
    <source>
        <dbReference type="ARBA" id="ARBA00021721"/>
    </source>
</evidence>
<proteinExistence type="predicted"/>
<dbReference type="EC" id="3.1.1.4" evidence="3"/>
<dbReference type="Gene3D" id="1.20.90.10">
    <property type="entry name" value="Phospholipase A2 domain"/>
    <property type="match status" value="1"/>
</dbReference>
<feature type="domain" description="Phospholipase A2-like central" evidence="14">
    <location>
        <begin position="100"/>
        <end position="194"/>
    </location>
</feature>
<comment type="cofactor">
    <cofactor evidence="1">
        <name>Ca(2+)</name>
        <dbReference type="ChEBI" id="CHEBI:29108"/>
    </cofactor>
</comment>
<evidence type="ECO:0000256" key="1">
    <source>
        <dbReference type="ARBA" id="ARBA00001913"/>
    </source>
</evidence>
<evidence type="ECO:0000256" key="3">
    <source>
        <dbReference type="ARBA" id="ARBA00013278"/>
    </source>
</evidence>
<dbReference type="GO" id="GO:0006644">
    <property type="term" value="P:phospholipid metabolic process"/>
    <property type="evidence" value="ECO:0007669"/>
    <property type="project" value="InterPro"/>
</dbReference>
<dbReference type="GO" id="GO:0046872">
    <property type="term" value="F:metal ion binding"/>
    <property type="evidence" value="ECO:0007669"/>
    <property type="project" value="UniProtKB-KW"/>
</dbReference>
<evidence type="ECO:0000256" key="10">
    <source>
        <dbReference type="ARBA" id="ARBA00023098"/>
    </source>
</evidence>
<dbReference type="InterPro" id="IPR036444">
    <property type="entry name" value="PLipase_A2_dom_sf"/>
</dbReference>
<dbReference type="GO" id="GO:0050482">
    <property type="term" value="P:arachidonate secretion"/>
    <property type="evidence" value="ECO:0007669"/>
    <property type="project" value="InterPro"/>
</dbReference>
<dbReference type="Pfam" id="PF05826">
    <property type="entry name" value="Phospholip_A2_2"/>
    <property type="match status" value="1"/>
</dbReference>
<evidence type="ECO:0000256" key="6">
    <source>
        <dbReference type="ARBA" id="ARBA00022723"/>
    </source>
</evidence>
<evidence type="ECO:0000313" key="15">
    <source>
        <dbReference type="EMBL" id="KAF7284694.1"/>
    </source>
</evidence>
<evidence type="ECO:0000256" key="12">
    <source>
        <dbReference type="ARBA" id="ARBA00029903"/>
    </source>
</evidence>
<keyword evidence="13" id="KW-0732">Signal</keyword>
<keyword evidence="11" id="KW-1015">Disulfide bond</keyword>
<evidence type="ECO:0000313" key="16">
    <source>
        <dbReference type="Proteomes" id="UP000625711"/>
    </source>
</evidence>
<comment type="subcellular location">
    <subcellularLocation>
        <location evidence="2">Secreted</location>
    </subcellularLocation>
</comment>
<feature type="chain" id="PRO_5032640333" description="Phospholipase A2" evidence="13">
    <location>
        <begin position="22"/>
        <end position="266"/>
    </location>
</feature>
<dbReference type="EMBL" id="JAACXV010000071">
    <property type="protein sequence ID" value="KAF7284694.1"/>
    <property type="molecule type" value="Genomic_DNA"/>
</dbReference>
<comment type="caution">
    <text evidence="15">The sequence shown here is derived from an EMBL/GenBank/DDBJ whole genome shotgun (WGS) entry which is preliminary data.</text>
</comment>
<evidence type="ECO:0000256" key="11">
    <source>
        <dbReference type="ARBA" id="ARBA00023157"/>
    </source>
</evidence>
<accession>A0A834IP09</accession>